<dbReference type="GO" id="GO:0003964">
    <property type="term" value="F:RNA-directed DNA polymerase activity"/>
    <property type="evidence" value="ECO:0007669"/>
    <property type="project" value="UniProtKB-KW"/>
</dbReference>
<dbReference type="Proteomes" id="UP000245207">
    <property type="component" value="Unassembled WGS sequence"/>
</dbReference>
<organism evidence="2 3">
    <name type="scientific">Artemisia annua</name>
    <name type="common">Sweet wormwood</name>
    <dbReference type="NCBI Taxonomy" id="35608"/>
    <lineage>
        <taxon>Eukaryota</taxon>
        <taxon>Viridiplantae</taxon>
        <taxon>Streptophyta</taxon>
        <taxon>Embryophyta</taxon>
        <taxon>Tracheophyta</taxon>
        <taxon>Spermatophyta</taxon>
        <taxon>Magnoliopsida</taxon>
        <taxon>eudicotyledons</taxon>
        <taxon>Gunneridae</taxon>
        <taxon>Pentapetalae</taxon>
        <taxon>asterids</taxon>
        <taxon>campanulids</taxon>
        <taxon>Asterales</taxon>
        <taxon>Asteraceae</taxon>
        <taxon>Asteroideae</taxon>
        <taxon>Anthemideae</taxon>
        <taxon>Artemisiinae</taxon>
        <taxon>Artemisia</taxon>
    </lineage>
</organism>
<protein>
    <submittedName>
        <fullName evidence="2">Reverse transcriptase domain, Reverse transcriptase zinc-binding domain protein</fullName>
    </submittedName>
</protein>
<evidence type="ECO:0000313" key="2">
    <source>
        <dbReference type="EMBL" id="PWA39882.1"/>
    </source>
</evidence>
<accession>A0A2U1KSZ6</accession>
<keyword evidence="2" id="KW-0808">Transferase</keyword>
<keyword evidence="2" id="KW-0548">Nucleotidyltransferase</keyword>
<feature type="region of interest" description="Disordered" evidence="1">
    <location>
        <begin position="1"/>
        <end position="41"/>
    </location>
</feature>
<reference evidence="2 3" key="1">
    <citation type="journal article" date="2018" name="Mol. Plant">
        <title>The genome of Artemisia annua provides insight into the evolution of Asteraceae family and artemisinin biosynthesis.</title>
        <authorList>
            <person name="Shen Q."/>
            <person name="Zhang L."/>
            <person name="Liao Z."/>
            <person name="Wang S."/>
            <person name="Yan T."/>
            <person name="Shi P."/>
            <person name="Liu M."/>
            <person name="Fu X."/>
            <person name="Pan Q."/>
            <person name="Wang Y."/>
            <person name="Lv Z."/>
            <person name="Lu X."/>
            <person name="Zhang F."/>
            <person name="Jiang W."/>
            <person name="Ma Y."/>
            <person name="Chen M."/>
            <person name="Hao X."/>
            <person name="Li L."/>
            <person name="Tang Y."/>
            <person name="Lv G."/>
            <person name="Zhou Y."/>
            <person name="Sun X."/>
            <person name="Brodelius P.E."/>
            <person name="Rose J.K.C."/>
            <person name="Tang K."/>
        </authorList>
    </citation>
    <scope>NUCLEOTIDE SEQUENCE [LARGE SCALE GENOMIC DNA]</scope>
    <source>
        <strain evidence="3">cv. Huhao1</strain>
        <tissue evidence="2">Leaf</tissue>
    </source>
</reference>
<dbReference type="PANTHER" id="PTHR36617:SF15">
    <property type="entry name" value="REVERSE TRANSCRIPTASE ZINC-BINDING DOMAIN-CONTAINING PROTEIN"/>
    <property type="match status" value="1"/>
</dbReference>
<dbReference type="PANTHER" id="PTHR36617">
    <property type="entry name" value="PROTEIN, PUTATIVE-RELATED"/>
    <property type="match status" value="1"/>
</dbReference>
<keyword evidence="2" id="KW-0695">RNA-directed DNA polymerase</keyword>
<evidence type="ECO:0000313" key="3">
    <source>
        <dbReference type="Proteomes" id="UP000245207"/>
    </source>
</evidence>
<feature type="compositionally biased region" description="Polar residues" evidence="1">
    <location>
        <begin position="22"/>
        <end position="37"/>
    </location>
</feature>
<dbReference type="AlphaFoldDB" id="A0A2U1KSZ6"/>
<proteinExistence type="predicted"/>
<dbReference type="EMBL" id="PKPP01014239">
    <property type="protein sequence ID" value="PWA39882.1"/>
    <property type="molecule type" value="Genomic_DNA"/>
</dbReference>
<dbReference type="OrthoDB" id="1832464at2759"/>
<sequence>MSLHGVERLVDESDEEAVSETLFESGSSSQNDVGVNDQNEDLINDGKAQDVIQKLDDPFEIYDILNRPPVSNAVPDPSLSHPPGYTPKQLNSETPVKNSCAMEESLLLQEDASRADVAKDVGTNVSESVSEFSSNVPTRINPHGDLVRLLAGAPFFVHVLDVKGFKFLSHCRIRVGDGSKTKFWLDPWISDTALCDRFPRVFALESAKEVLVVDKMGAPSFCTSFRRQIRDGAENQQWTDLISTLDPIRLSPSSDRWVCDLNGEAIKLLCTYALALNFAITTYPSPSSLTRSD</sequence>
<feature type="compositionally biased region" description="Basic and acidic residues" evidence="1">
    <location>
        <begin position="1"/>
        <end position="11"/>
    </location>
</feature>
<gene>
    <name evidence="2" type="ORF">CTI12_AA568970</name>
</gene>
<comment type="caution">
    <text evidence="2">The sequence shown here is derived from an EMBL/GenBank/DDBJ whole genome shotgun (WGS) entry which is preliminary data.</text>
</comment>
<keyword evidence="3" id="KW-1185">Reference proteome</keyword>
<name>A0A2U1KSZ6_ARTAN</name>
<evidence type="ECO:0000256" key="1">
    <source>
        <dbReference type="SAM" id="MobiDB-lite"/>
    </source>
</evidence>